<dbReference type="GO" id="GO:0016747">
    <property type="term" value="F:acyltransferase activity, transferring groups other than amino-acyl groups"/>
    <property type="evidence" value="ECO:0007669"/>
    <property type="project" value="InterPro"/>
</dbReference>
<dbReference type="Pfam" id="PF13673">
    <property type="entry name" value="Acetyltransf_10"/>
    <property type="match status" value="1"/>
</dbReference>
<dbReference type="SUPFAM" id="SSF55729">
    <property type="entry name" value="Acyl-CoA N-acyltransferases (Nat)"/>
    <property type="match status" value="1"/>
</dbReference>
<dbReference type="PROSITE" id="PS51186">
    <property type="entry name" value="GNAT"/>
    <property type="match status" value="1"/>
</dbReference>
<protein>
    <submittedName>
        <fullName evidence="4">Putative acetyltransferase</fullName>
    </submittedName>
</protein>
<dbReference type="PANTHER" id="PTHR43800">
    <property type="entry name" value="PEPTIDYL-LYSINE N-ACETYLTRANSFERASE YJAB"/>
    <property type="match status" value="1"/>
</dbReference>
<evidence type="ECO:0000259" key="3">
    <source>
        <dbReference type="PROSITE" id="PS51186"/>
    </source>
</evidence>
<gene>
    <name evidence="4" type="ORF">SAMN05421512_11114</name>
</gene>
<dbReference type="Proteomes" id="UP000219331">
    <property type="component" value="Unassembled WGS sequence"/>
</dbReference>
<evidence type="ECO:0000256" key="2">
    <source>
        <dbReference type="ARBA" id="ARBA00023315"/>
    </source>
</evidence>
<dbReference type="EMBL" id="OBML01000011">
    <property type="protein sequence ID" value="SOC21208.1"/>
    <property type="molecule type" value="Genomic_DNA"/>
</dbReference>
<dbReference type="OrthoDB" id="7205533at2"/>
<evidence type="ECO:0000313" key="4">
    <source>
        <dbReference type="EMBL" id="SOC21208.1"/>
    </source>
</evidence>
<evidence type="ECO:0000256" key="1">
    <source>
        <dbReference type="ARBA" id="ARBA00022679"/>
    </source>
</evidence>
<keyword evidence="1 4" id="KW-0808">Transferase</keyword>
<dbReference type="Gene3D" id="3.40.630.30">
    <property type="match status" value="1"/>
</dbReference>
<reference evidence="4 5" key="1">
    <citation type="submission" date="2017-08" db="EMBL/GenBank/DDBJ databases">
        <authorList>
            <person name="de Groot N.N."/>
        </authorList>
    </citation>
    <scope>NUCLEOTIDE SEQUENCE [LARGE SCALE GENOMIC DNA]</scope>
    <source>
        <strain evidence="4 5">USBA 352</strain>
    </source>
</reference>
<sequence length="158" mass="16757">MWTIRDAGANESATAIAIWQRAVAATHDFLSPEDFAEIEEMVRGFLPDVPLTFAVDADGTVAGFMVLSEGHLDALFIDPAAHGRGAGRALVAHALAQFPRVVTDVNEQNAGAAAFYERLGFTVTDRSERDDQGRPYPLLHLVHEAGASPAAGAATQDG</sequence>
<dbReference type="STRING" id="538381.GCA_001696535_01830"/>
<keyword evidence="5" id="KW-1185">Reference proteome</keyword>
<dbReference type="NCBIfam" id="NF007807">
    <property type="entry name" value="PRK10514.1"/>
    <property type="match status" value="1"/>
</dbReference>
<dbReference type="RefSeq" id="WP_097175955.1">
    <property type="nucleotide sequence ID" value="NZ_OBML01000011.1"/>
</dbReference>
<dbReference type="InterPro" id="IPR016181">
    <property type="entry name" value="Acyl_CoA_acyltransferase"/>
</dbReference>
<accession>A0A285THI2</accession>
<proteinExistence type="predicted"/>
<dbReference type="AlphaFoldDB" id="A0A285THI2"/>
<dbReference type="CDD" id="cd04301">
    <property type="entry name" value="NAT_SF"/>
    <property type="match status" value="1"/>
</dbReference>
<dbReference type="PANTHER" id="PTHR43800:SF1">
    <property type="entry name" value="PEPTIDYL-LYSINE N-ACETYLTRANSFERASE YJAB"/>
    <property type="match status" value="1"/>
</dbReference>
<keyword evidence="2" id="KW-0012">Acyltransferase</keyword>
<organism evidence="4 5">
    <name type="scientific">Stappia indica</name>
    <dbReference type="NCBI Taxonomy" id="538381"/>
    <lineage>
        <taxon>Bacteria</taxon>
        <taxon>Pseudomonadati</taxon>
        <taxon>Pseudomonadota</taxon>
        <taxon>Alphaproteobacteria</taxon>
        <taxon>Hyphomicrobiales</taxon>
        <taxon>Stappiaceae</taxon>
        <taxon>Stappia</taxon>
    </lineage>
</organism>
<feature type="domain" description="N-acetyltransferase" evidence="3">
    <location>
        <begin position="2"/>
        <end position="143"/>
    </location>
</feature>
<dbReference type="InterPro" id="IPR000182">
    <property type="entry name" value="GNAT_dom"/>
</dbReference>
<evidence type="ECO:0000313" key="5">
    <source>
        <dbReference type="Proteomes" id="UP000219331"/>
    </source>
</evidence>
<name>A0A285THI2_9HYPH</name>